<dbReference type="Gene3D" id="3.20.20.140">
    <property type="entry name" value="Metal-dependent hydrolases"/>
    <property type="match status" value="1"/>
</dbReference>
<dbReference type="GO" id="GO:0005737">
    <property type="term" value="C:cytoplasm"/>
    <property type="evidence" value="ECO:0007669"/>
    <property type="project" value="TreeGrafter"/>
</dbReference>
<dbReference type="InterPro" id="IPR032466">
    <property type="entry name" value="Metal_Hydrolase"/>
</dbReference>
<dbReference type="SUPFAM" id="SSF51556">
    <property type="entry name" value="Metallo-dependent hydrolases"/>
    <property type="match status" value="1"/>
</dbReference>
<feature type="domain" description="Amidohydrolase-related" evidence="2">
    <location>
        <begin position="52"/>
        <end position="249"/>
    </location>
</feature>
<dbReference type="InterPro" id="IPR032465">
    <property type="entry name" value="ACMSD"/>
</dbReference>
<dbReference type="Pfam" id="PF04909">
    <property type="entry name" value="Amidohydro_2"/>
    <property type="match status" value="1"/>
</dbReference>
<dbReference type="InterPro" id="IPR006680">
    <property type="entry name" value="Amidohydro-rel"/>
</dbReference>
<name>A0A9D1IAI8_9FIRM</name>
<reference evidence="3" key="1">
    <citation type="submission" date="2020-10" db="EMBL/GenBank/DDBJ databases">
        <authorList>
            <person name="Gilroy R."/>
        </authorList>
    </citation>
    <scope>NUCLEOTIDE SEQUENCE</scope>
    <source>
        <strain evidence="3">ChiHcec3-11533</strain>
    </source>
</reference>
<protein>
    <submittedName>
        <fullName evidence="3">Amidohydrolase family protein</fullName>
    </submittedName>
</protein>
<dbReference type="GO" id="GO:0019748">
    <property type="term" value="P:secondary metabolic process"/>
    <property type="evidence" value="ECO:0007669"/>
    <property type="project" value="TreeGrafter"/>
</dbReference>
<dbReference type="GO" id="GO:0016831">
    <property type="term" value="F:carboxy-lyase activity"/>
    <property type="evidence" value="ECO:0007669"/>
    <property type="project" value="InterPro"/>
</dbReference>
<evidence type="ECO:0000313" key="3">
    <source>
        <dbReference type="EMBL" id="HIU33698.1"/>
    </source>
</evidence>
<dbReference type="GO" id="GO:0016787">
    <property type="term" value="F:hydrolase activity"/>
    <property type="evidence" value="ECO:0007669"/>
    <property type="project" value="InterPro"/>
</dbReference>
<accession>A0A9D1IAI8</accession>
<dbReference type="EMBL" id="DVMU01000088">
    <property type="protein sequence ID" value="HIU33698.1"/>
    <property type="molecule type" value="Genomic_DNA"/>
</dbReference>
<evidence type="ECO:0000259" key="2">
    <source>
        <dbReference type="Pfam" id="PF04909"/>
    </source>
</evidence>
<comment type="caution">
    <text evidence="3">The sequence shown here is derived from an EMBL/GenBank/DDBJ whole genome shotgun (WGS) entry which is preliminary data.</text>
</comment>
<reference evidence="3" key="2">
    <citation type="journal article" date="2021" name="PeerJ">
        <title>Extensive microbial diversity within the chicken gut microbiome revealed by metagenomics and culture.</title>
        <authorList>
            <person name="Gilroy R."/>
            <person name="Ravi A."/>
            <person name="Getino M."/>
            <person name="Pursley I."/>
            <person name="Horton D.L."/>
            <person name="Alikhan N.F."/>
            <person name="Baker D."/>
            <person name="Gharbi K."/>
            <person name="Hall N."/>
            <person name="Watson M."/>
            <person name="Adriaenssens E.M."/>
            <person name="Foster-Nyarko E."/>
            <person name="Jarju S."/>
            <person name="Secka A."/>
            <person name="Antonio M."/>
            <person name="Oren A."/>
            <person name="Chaudhuri R.R."/>
            <person name="La Ragione R."/>
            <person name="Hildebrand F."/>
            <person name="Pallen M.J."/>
        </authorList>
    </citation>
    <scope>NUCLEOTIDE SEQUENCE</scope>
    <source>
        <strain evidence="3">ChiHcec3-11533</strain>
    </source>
</reference>
<organism evidence="3 4">
    <name type="scientific">Candidatus Pullichristensenella excrementigallinarum</name>
    <dbReference type="NCBI Taxonomy" id="2840907"/>
    <lineage>
        <taxon>Bacteria</taxon>
        <taxon>Bacillati</taxon>
        <taxon>Bacillota</taxon>
        <taxon>Clostridia</taxon>
        <taxon>Candidatus Pullichristensenella</taxon>
    </lineage>
</organism>
<sequence>MIFDADTHMSPYKNFPEAPSAQELDAILENAHVDKAVCWLLPQGVDDVSESNRYIYQNCKKLPRFVPFGWANVMEGEEKAVRDAITCLDEYGFRGVKINGAQNYYPIDCLPAMHVCEEIAKRKGIIAFHIGYDEPLMTSPFRAATVANAFPETPVLMIHMGGASPCEKNNARTVIDVAKLCPNMLLIGSAIGTADVRTAIDELGPQRVMFGSDAPFNDPAKCIADYQEMLAGYPEDTRRQVLYQTAYDTFCK</sequence>
<keyword evidence="1" id="KW-0456">Lyase</keyword>
<evidence type="ECO:0000256" key="1">
    <source>
        <dbReference type="ARBA" id="ARBA00023239"/>
    </source>
</evidence>
<dbReference type="Proteomes" id="UP000824072">
    <property type="component" value="Unassembled WGS sequence"/>
</dbReference>
<evidence type="ECO:0000313" key="4">
    <source>
        <dbReference type="Proteomes" id="UP000824072"/>
    </source>
</evidence>
<dbReference type="AlphaFoldDB" id="A0A9D1IAI8"/>
<dbReference type="PANTHER" id="PTHR21240">
    <property type="entry name" value="2-AMINO-3-CARBOXYLMUCONATE-6-SEMIALDEHYDE DECARBOXYLASE"/>
    <property type="match status" value="1"/>
</dbReference>
<gene>
    <name evidence="3" type="ORF">IAB02_03970</name>
</gene>
<proteinExistence type="predicted"/>
<dbReference type="PANTHER" id="PTHR21240:SF28">
    <property type="entry name" value="ISO-OROTATE DECARBOXYLASE (EUROFUNG)"/>
    <property type="match status" value="1"/>
</dbReference>